<dbReference type="Gene3D" id="1.10.1740.10">
    <property type="match status" value="1"/>
</dbReference>
<dbReference type="AlphaFoldDB" id="A0A1I3C0L6"/>
<dbReference type="GO" id="GO:0006352">
    <property type="term" value="P:DNA-templated transcription initiation"/>
    <property type="evidence" value="ECO:0007669"/>
    <property type="project" value="InterPro"/>
</dbReference>
<dbReference type="STRING" id="1005945.SAMN05216561_101431"/>
<dbReference type="PANTHER" id="PTHR43133:SF66">
    <property type="entry name" value="ECF RNA POLYMERASE SIGMA FACTOR SIGK"/>
    <property type="match status" value="1"/>
</dbReference>
<dbReference type="InterPro" id="IPR007627">
    <property type="entry name" value="RNA_pol_sigma70_r2"/>
</dbReference>
<evidence type="ECO:0000313" key="9">
    <source>
        <dbReference type="Proteomes" id="UP000198649"/>
    </source>
</evidence>
<dbReference type="InterPro" id="IPR013324">
    <property type="entry name" value="RNA_pol_sigma_r3/r4-like"/>
</dbReference>
<dbReference type="NCBIfam" id="TIGR02937">
    <property type="entry name" value="sigma70-ECF"/>
    <property type="match status" value="1"/>
</dbReference>
<accession>A0A1I3C0L6</accession>
<comment type="similarity">
    <text evidence="1">Belongs to the sigma-70 factor family. ECF subfamily.</text>
</comment>
<dbReference type="InterPro" id="IPR036388">
    <property type="entry name" value="WH-like_DNA-bd_sf"/>
</dbReference>
<proteinExistence type="inferred from homology"/>
<keyword evidence="9" id="KW-1185">Reference proteome</keyword>
<evidence type="ECO:0000256" key="5">
    <source>
        <dbReference type="SAM" id="MobiDB-lite"/>
    </source>
</evidence>
<dbReference type="EMBL" id="FOQG01000001">
    <property type="protein sequence ID" value="SFH68032.1"/>
    <property type="molecule type" value="Genomic_DNA"/>
</dbReference>
<evidence type="ECO:0000256" key="4">
    <source>
        <dbReference type="ARBA" id="ARBA00023163"/>
    </source>
</evidence>
<dbReference type="GO" id="GO:0003677">
    <property type="term" value="F:DNA binding"/>
    <property type="evidence" value="ECO:0007669"/>
    <property type="project" value="InterPro"/>
</dbReference>
<feature type="region of interest" description="Disordered" evidence="5">
    <location>
        <begin position="185"/>
        <end position="209"/>
    </location>
</feature>
<reference evidence="8 9" key="1">
    <citation type="submission" date="2016-10" db="EMBL/GenBank/DDBJ databases">
        <authorList>
            <person name="de Groot N.N."/>
        </authorList>
    </citation>
    <scope>NUCLEOTIDE SEQUENCE [LARGE SCALE GENOMIC DNA]</scope>
    <source>
        <strain evidence="8 9">CGMCC 1.11156</strain>
    </source>
</reference>
<evidence type="ECO:0000256" key="3">
    <source>
        <dbReference type="ARBA" id="ARBA00023082"/>
    </source>
</evidence>
<dbReference type="InterPro" id="IPR013249">
    <property type="entry name" value="RNA_pol_sigma70_r4_t2"/>
</dbReference>
<feature type="domain" description="RNA polymerase sigma-70 region 2" evidence="6">
    <location>
        <begin position="25"/>
        <end position="95"/>
    </location>
</feature>
<sequence>MSGRREDDDLVARARRGDEAAWAELFRAHGGRLIVWLRTMPSGDAAAAAEDIAADAWLTAAQSIAKFSGSGDDFAGWLFSIARNVAGNRRRTSTRRATQPHATHIPDGIDWGAAEDRTPLVDGDDLTRRLLSHLSPREAEVVACIDVVGLDTAATSQALGMSPTAVRVARHRALRRLRAILEAADSPTGSTGSLHRATTQPPRGLDLGM</sequence>
<feature type="region of interest" description="Disordered" evidence="5">
    <location>
        <begin position="90"/>
        <end position="110"/>
    </location>
</feature>
<dbReference type="InterPro" id="IPR014284">
    <property type="entry name" value="RNA_pol_sigma-70_dom"/>
</dbReference>
<evidence type="ECO:0000256" key="2">
    <source>
        <dbReference type="ARBA" id="ARBA00023015"/>
    </source>
</evidence>
<dbReference type="PANTHER" id="PTHR43133">
    <property type="entry name" value="RNA POLYMERASE ECF-TYPE SIGMA FACTO"/>
    <property type="match status" value="1"/>
</dbReference>
<dbReference type="Pfam" id="PF04542">
    <property type="entry name" value="Sigma70_r2"/>
    <property type="match status" value="1"/>
</dbReference>
<dbReference type="Gene3D" id="1.10.10.10">
    <property type="entry name" value="Winged helix-like DNA-binding domain superfamily/Winged helix DNA-binding domain"/>
    <property type="match status" value="1"/>
</dbReference>
<dbReference type="SUPFAM" id="SSF88946">
    <property type="entry name" value="Sigma2 domain of RNA polymerase sigma factors"/>
    <property type="match status" value="1"/>
</dbReference>
<dbReference type="GO" id="GO:0016987">
    <property type="term" value="F:sigma factor activity"/>
    <property type="evidence" value="ECO:0007669"/>
    <property type="project" value="UniProtKB-KW"/>
</dbReference>
<evidence type="ECO:0000259" key="6">
    <source>
        <dbReference type="Pfam" id="PF04542"/>
    </source>
</evidence>
<keyword evidence="4" id="KW-0804">Transcription</keyword>
<evidence type="ECO:0000259" key="7">
    <source>
        <dbReference type="Pfam" id="PF08281"/>
    </source>
</evidence>
<dbReference type="InterPro" id="IPR039425">
    <property type="entry name" value="RNA_pol_sigma-70-like"/>
</dbReference>
<gene>
    <name evidence="8" type="ORF">SAMN05216561_101431</name>
</gene>
<keyword evidence="2" id="KW-0805">Transcription regulation</keyword>
<keyword evidence="3" id="KW-0731">Sigma factor</keyword>
<dbReference type="Pfam" id="PF08281">
    <property type="entry name" value="Sigma70_r4_2"/>
    <property type="match status" value="1"/>
</dbReference>
<dbReference type="InterPro" id="IPR013325">
    <property type="entry name" value="RNA_pol_sigma_r2"/>
</dbReference>
<feature type="domain" description="RNA polymerase sigma factor 70 region 4 type 2" evidence="7">
    <location>
        <begin position="128"/>
        <end position="177"/>
    </location>
</feature>
<evidence type="ECO:0000313" key="8">
    <source>
        <dbReference type="EMBL" id="SFH68032.1"/>
    </source>
</evidence>
<dbReference type="SUPFAM" id="SSF88659">
    <property type="entry name" value="Sigma3 and sigma4 domains of RNA polymerase sigma factors"/>
    <property type="match status" value="1"/>
</dbReference>
<dbReference type="Proteomes" id="UP000198649">
    <property type="component" value="Unassembled WGS sequence"/>
</dbReference>
<dbReference type="RefSeq" id="WP_170259035.1">
    <property type="nucleotide sequence ID" value="NZ_BKAF01000001.1"/>
</dbReference>
<organism evidence="8 9">
    <name type="scientific">Nocardioides psychrotolerans</name>
    <dbReference type="NCBI Taxonomy" id="1005945"/>
    <lineage>
        <taxon>Bacteria</taxon>
        <taxon>Bacillati</taxon>
        <taxon>Actinomycetota</taxon>
        <taxon>Actinomycetes</taxon>
        <taxon>Propionibacteriales</taxon>
        <taxon>Nocardioidaceae</taxon>
        <taxon>Nocardioides</taxon>
    </lineage>
</organism>
<protein>
    <submittedName>
        <fullName evidence="8">RNA polymerase sigma-70 factor, ECF subfamily</fullName>
    </submittedName>
</protein>
<feature type="compositionally biased region" description="Polar residues" evidence="5">
    <location>
        <begin position="187"/>
        <end position="201"/>
    </location>
</feature>
<evidence type="ECO:0000256" key="1">
    <source>
        <dbReference type="ARBA" id="ARBA00010641"/>
    </source>
</evidence>
<name>A0A1I3C0L6_9ACTN</name>